<keyword evidence="6" id="KW-1185">Reference proteome</keyword>
<dbReference type="PANTHER" id="PTHR11085">
    <property type="entry name" value="NAD-DEPENDENT PROTEIN DEACYLASE SIRTUIN-5, MITOCHONDRIAL-RELATED"/>
    <property type="match status" value="1"/>
</dbReference>
<protein>
    <recommendedName>
        <fullName evidence="4">Deacetylase sirtuin-type domain-containing protein</fullName>
    </recommendedName>
</protein>
<evidence type="ECO:0000313" key="6">
    <source>
        <dbReference type="Proteomes" id="UP001470230"/>
    </source>
</evidence>
<comment type="caution">
    <text evidence="5">The sequence shown here is derived from an EMBL/GenBank/DDBJ whole genome shotgun (WGS) entry which is preliminary data.</text>
</comment>
<dbReference type="SUPFAM" id="SSF52467">
    <property type="entry name" value="DHS-like NAD/FAD-binding domain"/>
    <property type="match status" value="1"/>
</dbReference>
<feature type="binding site" evidence="3">
    <location>
        <position position="144"/>
    </location>
    <ligand>
        <name>Zn(2+)</name>
        <dbReference type="ChEBI" id="CHEBI:29105"/>
    </ligand>
</feature>
<dbReference type="Gene3D" id="3.40.50.1220">
    <property type="entry name" value="TPP-binding domain"/>
    <property type="match status" value="1"/>
</dbReference>
<sequence>MTQSYANEINKLKQLIKDTKTIIIGAGAGLSTSAGYEYGGERYDENFADFKKKYGIEDMYGGSFYHFKTPEEQWAFMSRNIYLNRFTDAQKPVYNNLFSLVKDKDFFVITTNVDHCFQKAGFDKNRLFYTQGDFGLFQCSIPCCQKTWDNEEVIMKMKEEQKNMRIPTSLLPKCPNCGRPMISNLRCDDKFVEDEGWHKASKRYKEYLDRTEDIPILYLELGVGFNTPGIIKYPFWRRTLANPLAFYATINFGEAVTANEIEKRSICINGDIDEIIKQLL</sequence>
<evidence type="ECO:0000256" key="3">
    <source>
        <dbReference type="PROSITE-ProRule" id="PRU00236"/>
    </source>
</evidence>
<organism evidence="5 6">
    <name type="scientific">Tritrichomonas musculus</name>
    <dbReference type="NCBI Taxonomy" id="1915356"/>
    <lineage>
        <taxon>Eukaryota</taxon>
        <taxon>Metamonada</taxon>
        <taxon>Parabasalia</taxon>
        <taxon>Tritrichomonadida</taxon>
        <taxon>Tritrichomonadidae</taxon>
        <taxon>Tritrichomonas</taxon>
    </lineage>
</organism>
<feature type="binding site" evidence="3">
    <location>
        <position position="139"/>
    </location>
    <ligand>
        <name>Zn(2+)</name>
        <dbReference type="ChEBI" id="CHEBI:29105"/>
    </ligand>
</feature>
<comment type="caution">
    <text evidence="3">Lacks conserved residue(s) required for the propagation of feature annotation.</text>
</comment>
<keyword evidence="1" id="KW-0808">Transferase</keyword>
<dbReference type="InterPro" id="IPR026590">
    <property type="entry name" value="Ssirtuin_cat_dom"/>
</dbReference>
<evidence type="ECO:0000259" key="4">
    <source>
        <dbReference type="PROSITE" id="PS50305"/>
    </source>
</evidence>
<feature type="binding site" evidence="3">
    <location>
        <position position="174"/>
    </location>
    <ligand>
        <name>Zn(2+)</name>
        <dbReference type="ChEBI" id="CHEBI:29105"/>
    </ligand>
</feature>
<evidence type="ECO:0000313" key="5">
    <source>
        <dbReference type="EMBL" id="KAK8846398.1"/>
    </source>
</evidence>
<gene>
    <name evidence="5" type="ORF">M9Y10_020416</name>
</gene>
<dbReference type="InterPro" id="IPR029035">
    <property type="entry name" value="DHS-like_NAD/FAD-binding_dom"/>
</dbReference>
<accession>A0ABR2HG82</accession>
<dbReference type="InterPro" id="IPR050134">
    <property type="entry name" value="NAD-dep_sirtuin_deacylases"/>
</dbReference>
<dbReference type="PROSITE" id="PS50305">
    <property type="entry name" value="SIRTUIN"/>
    <property type="match status" value="1"/>
</dbReference>
<dbReference type="Pfam" id="PF02146">
    <property type="entry name" value="SIR2"/>
    <property type="match status" value="1"/>
</dbReference>
<keyword evidence="2" id="KW-0520">NAD</keyword>
<dbReference type="Proteomes" id="UP001470230">
    <property type="component" value="Unassembled WGS sequence"/>
</dbReference>
<proteinExistence type="predicted"/>
<feature type="binding site" evidence="3">
    <location>
        <position position="177"/>
    </location>
    <ligand>
        <name>Zn(2+)</name>
        <dbReference type="ChEBI" id="CHEBI:29105"/>
    </ligand>
</feature>
<reference evidence="5 6" key="1">
    <citation type="submission" date="2024-04" db="EMBL/GenBank/DDBJ databases">
        <title>Tritrichomonas musculus Genome.</title>
        <authorList>
            <person name="Alves-Ferreira E."/>
            <person name="Grigg M."/>
            <person name="Lorenzi H."/>
            <person name="Galac M."/>
        </authorList>
    </citation>
    <scope>NUCLEOTIDE SEQUENCE [LARGE SCALE GENOMIC DNA]</scope>
    <source>
        <strain evidence="5 6">EAF2021</strain>
    </source>
</reference>
<name>A0ABR2HG82_9EUKA</name>
<keyword evidence="3" id="KW-0862">Zinc</keyword>
<feature type="domain" description="Deacetylase sirtuin-type" evidence="4">
    <location>
        <begin position="2"/>
        <end position="280"/>
    </location>
</feature>
<evidence type="ECO:0000256" key="2">
    <source>
        <dbReference type="ARBA" id="ARBA00023027"/>
    </source>
</evidence>
<dbReference type="EMBL" id="JAPFFF010000029">
    <property type="protein sequence ID" value="KAK8846398.1"/>
    <property type="molecule type" value="Genomic_DNA"/>
</dbReference>
<dbReference type="InterPro" id="IPR003000">
    <property type="entry name" value="Sirtuin"/>
</dbReference>
<evidence type="ECO:0000256" key="1">
    <source>
        <dbReference type="ARBA" id="ARBA00022679"/>
    </source>
</evidence>
<dbReference type="PANTHER" id="PTHR11085:SF10">
    <property type="entry name" value="NAD-DEPENDENT PROTEIN DEACYLASE SIRTUIN-5, MITOCHONDRIAL-RELATED"/>
    <property type="match status" value="1"/>
</dbReference>
<keyword evidence="3" id="KW-0479">Metal-binding</keyword>
<dbReference type="CDD" id="cd00296">
    <property type="entry name" value="SIR2"/>
    <property type="match status" value="1"/>
</dbReference>